<protein>
    <submittedName>
        <fullName evidence="3">Uncharacterized protein</fullName>
    </submittedName>
</protein>
<organism evidence="3 4">
    <name type="scientific">Acer saccharum</name>
    <name type="common">Sugar maple</name>
    <dbReference type="NCBI Taxonomy" id="4024"/>
    <lineage>
        <taxon>Eukaryota</taxon>
        <taxon>Viridiplantae</taxon>
        <taxon>Streptophyta</taxon>
        <taxon>Embryophyta</taxon>
        <taxon>Tracheophyta</taxon>
        <taxon>Spermatophyta</taxon>
        <taxon>Magnoliopsida</taxon>
        <taxon>eudicotyledons</taxon>
        <taxon>Gunneridae</taxon>
        <taxon>Pentapetalae</taxon>
        <taxon>rosids</taxon>
        <taxon>malvids</taxon>
        <taxon>Sapindales</taxon>
        <taxon>Sapindaceae</taxon>
        <taxon>Hippocastanoideae</taxon>
        <taxon>Acereae</taxon>
        <taxon>Acer</taxon>
    </lineage>
</organism>
<reference evidence="3" key="2">
    <citation type="submission" date="2023-06" db="EMBL/GenBank/DDBJ databases">
        <authorList>
            <person name="Swenson N.G."/>
            <person name="Wegrzyn J.L."/>
            <person name="Mcevoy S.L."/>
        </authorList>
    </citation>
    <scope>NUCLEOTIDE SEQUENCE</scope>
    <source>
        <strain evidence="3">NS2018</strain>
        <tissue evidence="3">Leaf</tissue>
    </source>
</reference>
<evidence type="ECO:0000256" key="1">
    <source>
        <dbReference type="SAM" id="MobiDB-lite"/>
    </source>
</evidence>
<accession>A0AA39RH09</accession>
<keyword evidence="4" id="KW-1185">Reference proteome</keyword>
<gene>
    <name evidence="3" type="ORF">LWI29_005919</name>
</gene>
<reference evidence="3" key="1">
    <citation type="journal article" date="2022" name="Plant J.">
        <title>Strategies of tolerance reflected in two North American maple genomes.</title>
        <authorList>
            <person name="McEvoy S.L."/>
            <person name="Sezen U.U."/>
            <person name="Trouern-Trend A."/>
            <person name="McMahon S.M."/>
            <person name="Schaberg P.G."/>
            <person name="Yang J."/>
            <person name="Wegrzyn J.L."/>
            <person name="Swenson N.G."/>
        </authorList>
    </citation>
    <scope>NUCLEOTIDE SEQUENCE</scope>
    <source>
        <strain evidence="3">NS2018</strain>
    </source>
</reference>
<dbReference type="AlphaFoldDB" id="A0AA39RH09"/>
<evidence type="ECO:0000313" key="4">
    <source>
        <dbReference type="Proteomes" id="UP001168877"/>
    </source>
</evidence>
<feature type="transmembrane region" description="Helical" evidence="2">
    <location>
        <begin position="95"/>
        <end position="119"/>
    </location>
</feature>
<dbReference type="Proteomes" id="UP001168877">
    <property type="component" value="Unassembled WGS sequence"/>
</dbReference>
<proteinExistence type="predicted"/>
<sequence length="127" mass="14566">MATLSTGHSFFTTNNNTSTSSNQELRRRRRSRNCPRFLVLVACQSQKPVDDKSSTPKTRKENKKLFSQIVSGVDKFGKSLKEMLSPKQKGDWKDLVLMSLSFAVYVYISQQIVCAYFAWTSMPQQSW</sequence>
<comment type="caution">
    <text evidence="3">The sequence shown here is derived from an EMBL/GenBank/DDBJ whole genome shotgun (WGS) entry which is preliminary data.</text>
</comment>
<keyword evidence="2" id="KW-0472">Membrane</keyword>
<keyword evidence="2" id="KW-1133">Transmembrane helix</keyword>
<keyword evidence="2" id="KW-0812">Transmembrane</keyword>
<feature type="region of interest" description="Disordered" evidence="1">
    <location>
        <begin position="1"/>
        <end position="31"/>
    </location>
</feature>
<name>A0AA39RH09_ACESA</name>
<evidence type="ECO:0000256" key="2">
    <source>
        <dbReference type="SAM" id="Phobius"/>
    </source>
</evidence>
<feature type="compositionally biased region" description="Low complexity" evidence="1">
    <location>
        <begin position="9"/>
        <end position="22"/>
    </location>
</feature>
<evidence type="ECO:0000313" key="3">
    <source>
        <dbReference type="EMBL" id="KAK0573292.1"/>
    </source>
</evidence>
<dbReference type="EMBL" id="JAUESC010000387">
    <property type="protein sequence ID" value="KAK0573292.1"/>
    <property type="molecule type" value="Genomic_DNA"/>
</dbReference>